<dbReference type="AlphaFoldDB" id="A0A6J6PX90"/>
<dbReference type="EMBL" id="CAFBLR010000001">
    <property type="protein sequence ID" value="CAB4857477.1"/>
    <property type="molecule type" value="Genomic_DNA"/>
</dbReference>
<dbReference type="EMBL" id="CAEZYY010000011">
    <property type="protein sequence ID" value="CAB4752314.1"/>
    <property type="molecule type" value="Genomic_DNA"/>
</dbReference>
<dbReference type="InterPro" id="IPR021890">
    <property type="entry name" value="DUF3501"/>
</dbReference>
<protein>
    <submittedName>
        <fullName evidence="1">Unannotated protein</fullName>
    </submittedName>
</protein>
<organism evidence="1">
    <name type="scientific">freshwater metagenome</name>
    <dbReference type="NCBI Taxonomy" id="449393"/>
    <lineage>
        <taxon>unclassified sequences</taxon>
        <taxon>metagenomes</taxon>
        <taxon>ecological metagenomes</taxon>
    </lineage>
</organism>
<name>A0A6J6PX90_9ZZZZ</name>
<evidence type="ECO:0000313" key="1">
    <source>
        <dbReference type="EMBL" id="CAB4704180.1"/>
    </source>
</evidence>
<dbReference type="Pfam" id="PF12007">
    <property type="entry name" value="DUF3501"/>
    <property type="match status" value="1"/>
</dbReference>
<dbReference type="EMBL" id="CAEZXX010000040">
    <property type="protein sequence ID" value="CAB4704180.1"/>
    <property type="molecule type" value="Genomic_DNA"/>
</dbReference>
<reference evidence="1" key="1">
    <citation type="submission" date="2020-05" db="EMBL/GenBank/DDBJ databases">
        <authorList>
            <person name="Chiriac C."/>
            <person name="Salcher M."/>
            <person name="Ghai R."/>
            <person name="Kavagutti S V."/>
        </authorList>
    </citation>
    <scope>NUCLEOTIDE SEQUENCE</scope>
</reference>
<evidence type="ECO:0000313" key="3">
    <source>
        <dbReference type="EMBL" id="CAB4857477.1"/>
    </source>
</evidence>
<gene>
    <name evidence="1" type="ORF">UFOPK2602_00760</name>
    <name evidence="2" type="ORF">UFOPK2806_01090</name>
    <name evidence="3" type="ORF">UFOPK3417_00032</name>
</gene>
<evidence type="ECO:0000313" key="2">
    <source>
        <dbReference type="EMBL" id="CAB4752314.1"/>
    </source>
</evidence>
<proteinExistence type="predicted"/>
<sequence length="196" mass="22525">MSRKLTIDDIADMRAYERERADFRSRVIEVKRRRRVHVGTVITLMFENRDTVRLQIQEMARVEKLLTDQAIQTELDIYNPLIPDPGHLCATLFVELTSDDQMREWLPRLVGIERSFLLRLADGSEVRCKPEAQHEEQLTRDDATAAVHYVTFDFTPDQVAAARRGPMTLVCDHPSYLEEVELADETVGELANDLAA</sequence>
<accession>A0A6J6PX90</accession>